<feature type="domain" description="Lipid/polyisoprenoid-binding YceI-like" evidence="1">
    <location>
        <begin position="28"/>
        <end position="182"/>
    </location>
</feature>
<comment type="caution">
    <text evidence="2">The sequence shown here is derived from an EMBL/GenBank/DDBJ whole genome shotgun (WGS) entry which is preliminary data.</text>
</comment>
<gene>
    <name evidence="2" type="ORF">ACFO4O_17305</name>
</gene>
<dbReference type="SMART" id="SM00867">
    <property type="entry name" value="YceI"/>
    <property type="match status" value="1"/>
</dbReference>
<dbReference type="Proteomes" id="UP001595897">
    <property type="component" value="Unassembled WGS sequence"/>
</dbReference>
<name>A0ABV9LZA0_9ALTE</name>
<protein>
    <submittedName>
        <fullName evidence="2">YceI family protein</fullName>
    </submittedName>
</protein>
<keyword evidence="3" id="KW-1185">Reference proteome</keyword>
<dbReference type="SUPFAM" id="SSF101874">
    <property type="entry name" value="YceI-like"/>
    <property type="match status" value="1"/>
</dbReference>
<dbReference type="RefSeq" id="WP_382410821.1">
    <property type="nucleotide sequence ID" value="NZ_JBHSGU010000029.1"/>
</dbReference>
<dbReference type="Gene3D" id="2.40.128.110">
    <property type="entry name" value="Lipid/polyisoprenoid-binding, YceI-like"/>
    <property type="match status" value="1"/>
</dbReference>
<dbReference type="EMBL" id="JBHSGU010000029">
    <property type="protein sequence ID" value="MFC4701906.1"/>
    <property type="molecule type" value="Genomic_DNA"/>
</dbReference>
<sequence length="186" mass="20316">MIQINRFTVLHTILAIALWCVASACYARFEINNQNASVAFSGEHAGMTFSGKFEQWTGSIILPNANDSGSIETTFDLSSAKTGDFVYDETLPEADWFDVENHPTGSFVSRSVTAAADGFSVSGELTLRGMSKPVKFTLKKDGGRLKATLPIKRLDYNIGYDSDPQAEWVSEDILLKIDVPAPPNSN</sequence>
<organism evidence="2 3">
    <name type="scientific">Glaciecola siphonariae</name>
    <dbReference type="NCBI Taxonomy" id="521012"/>
    <lineage>
        <taxon>Bacteria</taxon>
        <taxon>Pseudomonadati</taxon>
        <taxon>Pseudomonadota</taxon>
        <taxon>Gammaproteobacteria</taxon>
        <taxon>Alteromonadales</taxon>
        <taxon>Alteromonadaceae</taxon>
        <taxon>Glaciecola</taxon>
    </lineage>
</organism>
<dbReference type="PANTHER" id="PTHR34406:SF1">
    <property type="entry name" value="PROTEIN YCEI"/>
    <property type="match status" value="1"/>
</dbReference>
<reference evidence="3" key="1">
    <citation type="journal article" date="2019" name="Int. J. Syst. Evol. Microbiol.">
        <title>The Global Catalogue of Microorganisms (GCM) 10K type strain sequencing project: providing services to taxonomists for standard genome sequencing and annotation.</title>
        <authorList>
            <consortium name="The Broad Institute Genomics Platform"/>
            <consortium name="The Broad Institute Genome Sequencing Center for Infectious Disease"/>
            <person name="Wu L."/>
            <person name="Ma J."/>
        </authorList>
    </citation>
    <scope>NUCLEOTIDE SEQUENCE [LARGE SCALE GENOMIC DNA]</scope>
    <source>
        <strain evidence="3">KACC 12507</strain>
    </source>
</reference>
<evidence type="ECO:0000313" key="3">
    <source>
        <dbReference type="Proteomes" id="UP001595897"/>
    </source>
</evidence>
<dbReference type="PROSITE" id="PS51257">
    <property type="entry name" value="PROKAR_LIPOPROTEIN"/>
    <property type="match status" value="1"/>
</dbReference>
<accession>A0ABV9LZA0</accession>
<dbReference type="InterPro" id="IPR036761">
    <property type="entry name" value="TTHA0802/YceI-like_sf"/>
</dbReference>
<proteinExistence type="predicted"/>
<dbReference type="InterPro" id="IPR007372">
    <property type="entry name" value="Lipid/polyisoprenoid-bd_YceI"/>
</dbReference>
<evidence type="ECO:0000313" key="2">
    <source>
        <dbReference type="EMBL" id="MFC4701906.1"/>
    </source>
</evidence>
<evidence type="ECO:0000259" key="1">
    <source>
        <dbReference type="SMART" id="SM00867"/>
    </source>
</evidence>
<dbReference type="PANTHER" id="PTHR34406">
    <property type="entry name" value="PROTEIN YCEI"/>
    <property type="match status" value="1"/>
</dbReference>
<dbReference type="Pfam" id="PF04264">
    <property type="entry name" value="YceI"/>
    <property type="match status" value="1"/>
</dbReference>